<name>G5GIA4_9FIRM</name>
<dbReference type="AlphaFoldDB" id="G5GIA4"/>
<proteinExistence type="predicted"/>
<dbReference type="InterPro" id="IPR010387">
    <property type="entry name" value="QueT"/>
</dbReference>
<feature type="transmembrane region" description="Helical" evidence="1">
    <location>
        <begin position="74"/>
        <end position="95"/>
    </location>
</feature>
<feature type="transmembrane region" description="Helical" evidence="1">
    <location>
        <begin position="12"/>
        <end position="33"/>
    </location>
</feature>
<evidence type="ECO:0000256" key="1">
    <source>
        <dbReference type="SAM" id="Phobius"/>
    </source>
</evidence>
<keyword evidence="1" id="KW-0812">Transmembrane</keyword>
<sequence length="172" mass="18657">MFENNSKNPALWIAYAAMTAGIYTALTLVFAPISFGPVQFRISEVLCVLPIFFPAAVPGLFIGCFIANFLAGAVAADIVFGSLATLIGAAGTYMLREKKYIASLPPVIANILIIPFVLKYAYGMNDFIPFMMLTVGAGEFIAVCVLGNMLSFTLSKYKKFIFTAEHSNSKRL</sequence>
<feature type="transmembrane region" description="Helical" evidence="1">
    <location>
        <begin position="128"/>
        <end position="150"/>
    </location>
</feature>
<dbReference type="STRING" id="679200.HMPREF9333_01294"/>
<evidence type="ECO:0008006" key="4">
    <source>
        <dbReference type="Google" id="ProtNLM"/>
    </source>
</evidence>
<dbReference type="PATRIC" id="fig|679200.3.peg.1377"/>
<feature type="transmembrane region" description="Helical" evidence="1">
    <location>
        <begin position="102"/>
        <end position="122"/>
    </location>
</feature>
<dbReference type="EMBL" id="ACZL01000021">
    <property type="protein sequence ID" value="EHI55579.1"/>
    <property type="molecule type" value="Genomic_DNA"/>
</dbReference>
<dbReference type="Pfam" id="PF06177">
    <property type="entry name" value="QueT"/>
    <property type="match status" value="1"/>
</dbReference>
<keyword evidence="1" id="KW-1133">Transmembrane helix</keyword>
<dbReference type="eggNOG" id="COG4708">
    <property type="taxonomic scope" value="Bacteria"/>
</dbReference>
<dbReference type="Proteomes" id="UP000003011">
    <property type="component" value="Unassembled WGS sequence"/>
</dbReference>
<dbReference type="PANTHER" id="PTHR40044">
    <property type="entry name" value="INTEGRAL MEMBRANE PROTEIN-RELATED"/>
    <property type="match status" value="1"/>
</dbReference>
<dbReference type="OrthoDB" id="9786793at2"/>
<dbReference type="PIRSF" id="PIRSF031501">
    <property type="entry name" value="QueT"/>
    <property type="match status" value="1"/>
</dbReference>
<reference evidence="2 3" key="1">
    <citation type="submission" date="2011-08" db="EMBL/GenBank/DDBJ databases">
        <title>The Genome Sequence of Johnsonella ignava ATCC 51276.</title>
        <authorList>
            <consortium name="The Broad Institute Genome Sequencing Platform"/>
            <person name="Earl A."/>
            <person name="Ward D."/>
            <person name="Feldgarden M."/>
            <person name="Gevers D."/>
            <person name="Izard J."/>
            <person name="Blanton J.M."/>
            <person name="Baranova O.V."/>
            <person name="Dewhirst F.E."/>
            <person name="Young S.K."/>
            <person name="Zeng Q."/>
            <person name="Gargeya S."/>
            <person name="Fitzgerald M."/>
            <person name="Haas B."/>
            <person name="Abouelleil A."/>
            <person name="Alvarado L."/>
            <person name="Arachchi H.M."/>
            <person name="Berlin A."/>
            <person name="Brown A."/>
            <person name="Chapman S.B."/>
            <person name="Chen Z."/>
            <person name="Dunbar C."/>
            <person name="Freedman E."/>
            <person name="Gearin G."/>
            <person name="Gellesch M."/>
            <person name="Goldberg J."/>
            <person name="Griggs A."/>
            <person name="Gujja S."/>
            <person name="Heiman D."/>
            <person name="Howarth C."/>
            <person name="Larson L."/>
            <person name="Lui A."/>
            <person name="MacDonald P.J.P."/>
            <person name="Montmayeur A."/>
            <person name="Murphy C."/>
            <person name="Neiman D."/>
            <person name="Pearson M."/>
            <person name="Priest M."/>
            <person name="Roberts A."/>
            <person name="Saif S."/>
            <person name="Shea T."/>
            <person name="Shenoy N."/>
            <person name="Sisk P."/>
            <person name="Stolte C."/>
            <person name="Sykes S."/>
            <person name="Wortman J."/>
            <person name="Nusbaum C."/>
            <person name="Birren B."/>
        </authorList>
    </citation>
    <scope>NUCLEOTIDE SEQUENCE [LARGE SCALE GENOMIC DNA]</scope>
    <source>
        <strain evidence="2 3">ATCC 51276</strain>
    </source>
</reference>
<organism evidence="2 3">
    <name type="scientific">Johnsonella ignava ATCC 51276</name>
    <dbReference type="NCBI Taxonomy" id="679200"/>
    <lineage>
        <taxon>Bacteria</taxon>
        <taxon>Bacillati</taxon>
        <taxon>Bacillota</taxon>
        <taxon>Clostridia</taxon>
        <taxon>Lachnospirales</taxon>
        <taxon>Lachnospiraceae</taxon>
        <taxon>Johnsonella</taxon>
    </lineage>
</organism>
<keyword evidence="3" id="KW-1185">Reference proteome</keyword>
<feature type="transmembrane region" description="Helical" evidence="1">
    <location>
        <begin position="45"/>
        <end position="68"/>
    </location>
</feature>
<protein>
    <recommendedName>
        <fullName evidence="4">QueT transporter</fullName>
    </recommendedName>
</protein>
<accession>G5GIA4</accession>
<evidence type="ECO:0000313" key="3">
    <source>
        <dbReference type="Proteomes" id="UP000003011"/>
    </source>
</evidence>
<dbReference type="RefSeq" id="WP_005540834.1">
    <property type="nucleotide sequence ID" value="NZ_JH378832.1"/>
</dbReference>
<gene>
    <name evidence="2" type="ORF">HMPREF9333_01294</name>
</gene>
<comment type="caution">
    <text evidence="2">The sequence shown here is derived from an EMBL/GenBank/DDBJ whole genome shotgun (WGS) entry which is preliminary data.</text>
</comment>
<dbReference type="HOGENOM" id="CLU_104115_0_0_9"/>
<keyword evidence="1" id="KW-0472">Membrane</keyword>
<evidence type="ECO:0000313" key="2">
    <source>
        <dbReference type="EMBL" id="EHI55579.1"/>
    </source>
</evidence>
<dbReference type="PANTHER" id="PTHR40044:SF1">
    <property type="entry name" value="INTEGRAL MEMBRANE PROTEIN"/>
    <property type="match status" value="1"/>
</dbReference>